<dbReference type="NCBIfam" id="TIGR02607">
    <property type="entry name" value="antidote_HigA"/>
    <property type="match status" value="1"/>
</dbReference>
<feature type="domain" description="HTH cro/C1-type" evidence="2">
    <location>
        <begin position="23"/>
        <end position="72"/>
    </location>
</feature>
<dbReference type="PANTHER" id="PTHR36924:SF1">
    <property type="entry name" value="ANTITOXIN HIGA-1"/>
    <property type="match status" value="1"/>
</dbReference>
<comment type="caution">
    <text evidence="3">The sequence shown here is derived from an EMBL/GenBank/DDBJ whole genome shotgun (WGS) entry which is preliminary data.</text>
</comment>
<reference evidence="3 4" key="1">
    <citation type="submission" date="2020-04" db="EMBL/GenBank/DDBJ databases">
        <title>Sphingobium sp. AR-3-1 isolated from Arctic soil.</title>
        <authorList>
            <person name="Dahal R.H."/>
            <person name="Chaudhary D.K."/>
        </authorList>
    </citation>
    <scope>NUCLEOTIDE SEQUENCE [LARGE SCALE GENOMIC DNA]</scope>
    <source>
        <strain evidence="3 4">AR-3-1</strain>
    </source>
</reference>
<dbReference type="AlphaFoldDB" id="A0A7X9WS73"/>
<evidence type="ECO:0000259" key="2">
    <source>
        <dbReference type="PROSITE" id="PS50943"/>
    </source>
</evidence>
<organism evidence="3 4">
    <name type="scientific">Sphingobium psychrophilum</name>
    <dbReference type="NCBI Taxonomy" id="2728834"/>
    <lineage>
        <taxon>Bacteria</taxon>
        <taxon>Pseudomonadati</taxon>
        <taxon>Pseudomonadota</taxon>
        <taxon>Alphaproteobacteria</taxon>
        <taxon>Sphingomonadales</taxon>
        <taxon>Sphingomonadaceae</taxon>
        <taxon>Sphingobium</taxon>
    </lineage>
</organism>
<dbReference type="GO" id="GO:0003677">
    <property type="term" value="F:DNA binding"/>
    <property type="evidence" value="ECO:0007669"/>
    <property type="project" value="UniProtKB-KW"/>
</dbReference>
<protein>
    <submittedName>
        <fullName evidence="3">HigA family addiction module antidote protein</fullName>
    </submittedName>
</protein>
<accession>A0A7X9WS73</accession>
<dbReference type="RefSeq" id="WP_169570770.1">
    <property type="nucleotide sequence ID" value="NZ_JABBFV010000001.1"/>
</dbReference>
<keyword evidence="1" id="KW-0238">DNA-binding</keyword>
<dbReference type="Gene3D" id="1.10.260.40">
    <property type="entry name" value="lambda repressor-like DNA-binding domains"/>
    <property type="match status" value="1"/>
</dbReference>
<dbReference type="CDD" id="cd00093">
    <property type="entry name" value="HTH_XRE"/>
    <property type="match status" value="1"/>
</dbReference>
<proteinExistence type="predicted"/>
<name>A0A7X9WS73_9SPHN</name>
<evidence type="ECO:0000313" key="3">
    <source>
        <dbReference type="EMBL" id="NML08900.1"/>
    </source>
</evidence>
<dbReference type="PANTHER" id="PTHR36924">
    <property type="entry name" value="ANTITOXIN HIGA-1"/>
    <property type="match status" value="1"/>
</dbReference>
<dbReference type="PROSITE" id="PS50943">
    <property type="entry name" value="HTH_CROC1"/>
    <property type="match status" value="1"/>
</dbReference>
<gene>
    <name evidence="3" type="ORF">HHL08_01865</name>
</gene>
<dbReference type="Proteomes" id="UP000519023">
    <property type="component" value="Unassembled WGS sequence"/>
</dbReference>
<dbReference type="InterPro" id="IPR010982">
    <property type="entry name" value="Lambda_DNA-bd_dom_sf"/>
</dbReference>
<evidence type="ECO:0000256" key="1">
    <source>
        <dbReference type="ARBA" id="ARBA00023125"/>
    </source>
</evidence>
<dbReference type="EMBL" id="JABBFV010000001">
    <property type="protein sequence ID" value="NML08900.1"/>
    <property type="molecule type" value="Genomic_DNA"/>
</dbReference>
<dbReference type="InterPro" id="IPR013430">
    <property type="entry name" value="Toxin_antidote_HigA"/>
</dbReference>
<dbReference type="SUPFAM" id="SSF47413">
    <property type="entry name" value="lambda repressor-like DNA-binding domains"/>
    <property type="match status" value="1"/>
</dbReference>
<sequence length="98" mass="10954">MALKMHASLAVHPGEWLRTEIVEAHGLKLGDLADHLGVTRQTVSRLMNQRQDLTAEMAVRFEKLFGIDAETLMRMQTRHDLAMARQHADALAVKPLAA</sequence>
<dbReference type="SMART" id="SM00530">
    <property type="entry name" value="HTH_XRE"/>
    <property type="match status" value="1"/>
</dbReference>
<evidence type="ECO:0000313" key="4">
    <source>
        <dbReference type="Proteomes" id="UP000519023"/>
    </source>
</evidence>
<dbReference type="Pfam" id="PF01381">
    <property type="entry name" value="HTH_3"/>
    <property type="match status" value="1"/>
</dbReference>
<keyword evidence="4" id="KW-1185">Reference proteome</keyword>
<dbReference type="InterPro" id="IPR001387">
    <property type="entry name" value="Cro/C1-type_HTH"/>
</dbReference>